<dbReference type="GO" id="GO:0003730">
    <property type="term" value="F:mRNA 3'-UTR binding"/>
    <property type="evidence" value="ECO:0007669"/>
    <property type="project" value="TreeGrafter"/>
</dbReference>
<keyword evidence="6" id="KW-1133">Transmembrane helix</keyword>
<feature type="transmembrane region" description="Helical" evidence="6">
    <location>
        <begin position="108"/>
        <end position="132"/>
    </location>
</feature>
<name>A0A915CNB8_9BILA</name>
<dbReference type="FunFam" id="4.10.1000.10:FF:000001">
    <property type="entry name" value="zinc finger CCCH domain-containing protein 15-like"/>
    <property type="match status" value="1"/>
</dbReference>
<evidence type="ECO:0000256" key="4">
    <source>
        <dbReference type="ARBA" id="ARBA00022833"/>
    </source>
</evidence>
<evidence type="ECO:0000256" key="6">
    <source>
        <dbReference type="SAM" id="Phobius"/>
    </source>
</evidence>
<evidence type="ECO:0000313" key="9">
    <source>
        <dbReference type="WBParaSite" id="jg10427"/>
    </source>
</evidence>
<dbReference type="SUPFAM" id="SSF90229">
    <property type="entry name" value="CCCH zinc finger"/>
    <property type="match status" value="1"/>
</dbReference>
<dbReference type="InterPro" id="IPR045877">
    <property type="entry name" value="ZFP36-like"/>
</dbReference>
<dbReference type="Gene3D" id="4.10.1000.10">
    <property type="entry name" value="Zinc finger, CCCH-type"/>
    <property type="match status" value="1"/>
</dbReference>
<evidence type="ECO:0000256" key="5">
    <source>
        <dbReference type="PROSITE-ProRule" id="PRU00723"/>
    </source>
</evidence>
<dbReference type="Proteomes" id="UP000887574">
    <property type="component" value="Unplaced"/>
</dbReference>
<dbReference type="PANTHER" id="PTHR12547">
    <property type="entry name" value="CCCH ZINC FINGER/TIS11-RELATED"/>
    <property type="match status" value="1"/>
</dbReference>
<evidence type="ECO:0000256" key="3">
    <source>
        <dbReference type="ARBA" id="ARBA00022771"/>
    </source>
</evidence>
<keyword evidence="8" id="KW-1185">Reference proteome</keyword>
<keyword evidence="4 5" id="KW-0862">Zinc</keyword>
<evidence type="ECO:0000256" key="1">
    <source>
        <dbReference type="ARBA" id="ARBA00022723"/>
    </source>
</evidence>
<evidence type="ECO:0000313" key="8">
    <source>
        <dbReference type="Proteomes" id="UP000887574"/>
    </source>
</evidence>
<reference evidence="9" key="1">
    <citation type="submission" date="2022-11" db="UniProtKB">
        <authorList>
            <consortium name="WormBaseParasite"/>
        </authorList>
    </citation>
    <scope>IDENTIFICATION</scope>
</reference>
<dbReference type="PROSITE" id="PS50103">
    <property type="entry name" value="ZF_C3H1"/>
    <property type="match status" value="1"/>
</dbReference>
<dbReference type="GO" id="GO:0008270">
    <property type="term" value="F:zinc ion binding"/>
    <property type="evidence" value="ECO:0007669"/>
    <property type="project" value="UniProtKB-KW"/>
</dbReference>
<organism evidence="8 9">
    <name type="scientific">Ditylenchus dipsaci</name>
    <dbReference type="NCBI Taxonomy" id="166011"/>
    <lineage>
        <taxon>Eukaryota</taxon>
        <taxon>Metazoa</taxon>
        <taxon>Ecdysozoa</taxon>
        <taxon>Nematoda</taxon>
        <taxon>Chromadorea</taxon>
        <taxon>Rhabditida</taxon>
        <taxon>Tylenchina</taxon>
        <taxon>Tylenchomorpha</taxon>
        <taxon>Sphaerularioidea</taxon>
        <taxon>Anguinidae</taxon>
        <taxon>Anguininae</taxon>
        <taxon>Ditylenchus</taxon>
    </lineage>
</organism>
<keyword evidence="1 5" id="KW-0479">Metal-binding</keyword>
<evidence type="ECO:0000259" key="7">
    <source>
        <dbReference type="PROSITE" id="PS50103"/>
    </source>
</evidence>
<evidence type="ECO:0000256" key="2">
    <source>
        <dbReference type="ARBA" id="ARBA00022737"/>
    </source>
</evidence>
<feature type="domain" description="C3H1-type" evidence="7">
    <location>
        <begin position="46"/>
        <end position="74"/>
    </location>
</feature>
<accession>A0A915CNB8</accession>
<sequence length="141" mass="16237">MEFTRSLCQSPTSQPVAVYQSECRYESKAGHQCAHLEEFRPSSLGYYKTVMCQTWLETANCRFGQNCRFAHGEDELRHVHAKPRLADNPRYKTRPCESLSRRVSVRMVLAVSSFILSCLPICLLVCSCLWTVRDAHHLVRL</sequence>
<dbReference type="GO" id="GO:0005829">
    <property type="term" value="C:cytosol"/>
    <property type="evidence" value="ECO:0007669"/>
    <property type="project" value="TreeGrafter"/>
</dbReference>
<dbReference type="Pfam" id="PF00642">
    <property type="entry name" value="zf-CCCH"/>
    <property type="match status" value="1"/>
</dbReference>
<keyword evidence="6" id="KW-0812">Transmembrane</keyword>
<keyword evidence="2" id="KW-0677">Repeat</keyword>
<feature type="zinc finger region" description="C3H1-type" evidence="5">
    <location>
        <begin position="46"/>
        <end position="74"/>
    </location>
</feature>
<keyword evidence="6" id="KW-0472">Membrane</keyword>
<dbReference type="SMART" id="SM00356">
    <property type="entry name" value="ZnF_C3H1"/>
    <property type="match status" value="1"/>
</dbReference>
<dbReference type="GO" id="GO:0043186">
    <property type="term" value="C:P granule"/>
    <property type="evidence" value="ECO:0007669"/>
    <property type="project" value="UniProtKB-ARBA"/>
</dbReference>
<dbReference type="PANTHER" id="PTHR12547:SF71">
    <property type="entry name" value="CCCH-TYPE ZINC FINGER PROTEIN MOE-3-RELATED"/>
    <property type="match status" value="1"/>
</dbReference>
<dbReference type="AlphaFoldDB" id="A0A915CNB8"/>
<protein>
    <submittedName>
        <fullName evidence="9">C3H1-type domain-containing protein</fullName>
    </submittedName>
</protein>
<dbReference type="InterPro" id="IPR000571">
    <property type="entry name" value="Znf_CCCH"/>
</dbReference>
<keyword evidence="3 5" id="KW-0863">Zinc-finger</keyword>
<dbReference type="InterPro" id="IPR036855">
    <property type="entry name" value="Znf_CCCH_sf"/>
</dbReference>
<dbReference type="WBParaSite" id="jg10427">
    <property type="protein sequence ID" value="jg10427"/>
    <property type="gene ID" value="jg10427"/>
</dbReference>
<proteinExistence type="predicted"/>